<evidence type="ECO:0008006" key="14">
    <source>
        <dbReference type="Google" id="ProtNLM"/>
    </source>
</evidence>
<comment type="subcellular location">
    <subcellularLocation>
        <location evidence="1">Endomembrane system</location>
        <topology evidence="1">Multi-pass membrane protein</topology>
    </subcellularLocation>
</comment>
<evidence type="ECO:0000256" key="4">
    <source>
        <dbReference type="ARBA" id="ARBA00022692"/>
    </source>
</evidence>
<dbReference type="EMBL" id="CM017326">
    <property type="protein sequence ID" value="KAE8075662.1"/>
    <property type="molecule type" value="Genomic_DNA"/>
</dbReference>
<keyword evidence="2" id="KW-0328">Glycosyltransferase</keyword>
<dbReference type="InterPro" id="IPR005150">
    <property type="entry name" value="Cellulose_synth"/>
</dbReference>
<feature type="transmembrane region" description="Helical" evidence="11">
    <location>
        <begin position="691"/>
        <end position="710"/>
    </location>
</feature>
<dbReference type="OrthoDB" id="72851at2759"/>
<keyword evidence="5 11" id="KW-1133">Transmembrane helix</keyword>
<name>A0A5N6R9R4_9ROSI</name>
<feature type="transmembrane region" description="Helical" evidence="11">
    <location>
        <begin position="609"/>
        <end position="626"/>
    </location>
</feature>
<feature type="transmembrane region" description="Helical" evidence="11">
    <location>
        <begin position="528"/>
        <end position="549"/>
    </location>
</feature>
<evidence type="ECO:0000256" key="3">
    <source>
        <dbReference type="ARBA" id="ARBA00022679"/>
    </source>
</evidence>
<dbReference type="GO" id="GO:0016760">
    <property type="term" value="F:cellulose synthase (UDP-forming) activity"/>
    <property type="evidence" value="ECO:0007669"/>
    <property type="project" value="InterPro"/>
</dbReference>
<gene>
    <name evidence="12" type="ORF">FH972_014356</name>
</gene>
<keyword evidence="7" id="KW-0961">Cell wall biogenesis/degradation</keyword>
<evidence type="ECO:0000256" key="5">
    <source>
        <dbReference type="ARBA" id="ARBA00022989"/>
    </source>
</evidence>
<feature type="binding site" evidence="10">
    <location>
        <position position="294"/>
    </location>
    <ligand>
        <name>Mn(2+)</name>
        <dbReference type="ChEBI" id="CHEBI:29035"/>
    </ligand>
</feature>
<dbReference type="Proteomes" id="UP000327013">
    <property type="component" value="Chromosome 6"/>
</dbReference>
<reference evidence="12 13" key="1">
    <citation type="submission" date="2019-06" db="EMBL/GenBank/DDBJ databases">
        <title>A chromosomal-level reference genome of Carpinus fangiana (Coryloideae, Betulaceae).</title>
        <authorList>
            <person name="Yang X."/>
            <person name="Wang Z."/>
            <person name="Zhang L."/>
            <person name="Hao G."/>
            <person name="Liu J."/>
            <person name="Yang Y."/>
        </authorList>
    </citation>
    <scope>NUCLEOTIDE SEQUENCE [LARGE SCALE GENOMIC DNA]</scope>
    <source>
        <strain evidence="12">Cfa_2016G</strain>
        <tissue evidence="12">Leaf</tissue>
    </source>
</reference>
<feature type="binding site" evidence="9">
    <location>
        <position position="134"/>
    </location>
    <ligand>
        <name>UDP-alpha-D-glucose</name>
        <dbReference type="ChEBI" id="CHEBI:58885"/>
    </ligand>
</feature>
<dbReference type="GO" id="GO:0030244">
    <property type="term" value="P:cellulose biosynthetic process"/>
    <property type="evidence" value="ECO:0007669"/>
    <property type="project" value="InterPro"/>
</dbReference>
<feature type="binding site" evidence="10">
    <location>
        <position position="270"/>
    </location>
    <ligand>
        <name>Mn(2+)</name>
        <dbReference type="ChEBI" id="CHEBI:29035"/>
    </ligand>
</feature>
<evidence type="ECO:0000256" key="6">
    <source>
        <dbReference type="ARBA" id="ARBA00023136"/>
    </source>
</evidence>
<feature type="active site" evidence="8">
    <location>
        <position position="134"/>
    </location>
</feature>
<proteinExistence type="predicted"/>
<evidence type="ECO:0000256" key="2">
    <source>
        <dbReference type="ARBA" id="ARBA00022676"/>
    </source>
</evidence>
<evidence type="ECO:0000256" key="9">
    <source>
        <dbReference type="PIRSR" id="PIRSR605150-2"/>
    </source>
</evidence>
<dbReference type="GO" id="GO:0071555">
    <property type="term" value="P:cell wall organization"/>
    <property type="evidence" value="ECO:0007669"/>
    <property type="project" value="UniProtKB-KW"/>
</dbReference>
<feature type="transmembrane region" description="Helical" evidence="11">
    <location>
        <begin position="21"/>
        <end position="41"/>
    </location>
</feature>
<organism evidence="12 13">
    <name type="scientific">Carpinus fangiana</name>
    <dbReference type="NCBI Taxonomy" id="176857"/>
    <lineage>
        <taxon>Eukaryota</taxon>
        <taxon>Viridiplantae</taxon>
        <taxon>Streptophyta</taxon>
        <taxon>Embryophyta</taxon>
        <taxon>Tracheophyta</taxon>
        <taxon>Spermatophyta</taxon>
        <taxon>Magnoliopsida</taxon>
        <taxon>eudicotyledons</taxon>
        <taxon>Gunneridae</taxon>
        <taxon>Pentapetalae</taxon>
        <taxon>rosids</taxon>
        <taxon>fabids</taxon>
        <taxon>Fagales</taxon>
        <taxon>Betulaceae</taxon>
        <taxon>Carpinus</taxon>
    </lineage>
</organism>
<dbReference type="GO" id="GO:0016020">
    <property type="term" value="C:membrane"/>
    <property type="evidence" value="ECO:0007669"/>
    <property type="project" value="InterPro"/>
</dbReference>
<evidence type="ECO:0000256" key="1">
    <source>
        <dbReference type="ARBA" id="ARBA00004127"/>
    </source>
</evidence>
<dbReference type="SUPFAM" id="SSF53448">
    <property type="entry name" value="Nucleotide-diphospho-sugar transferases"/>
    <property type="match status" value="1"/>
</dbReference>
<keyword evidence="3" id="KW-0808">Transferase</keyword>
<keyword evidence="6 11" id="KW-0472">Membrane</keyword>
<feature type="binding site" evidence="9">
    <location>
        <position position="105"/>
    </location>
    <ligand>
        <name>UDP-alpha-D-glucose</name>
        <dbReference type="ChEBI" id="CHEBI:58885"/>
    </ligand>
</feature>
<evidence type="ECO:0000256" key="10">
    <source>
        <dbReference type="PIRSR" id="PIRSR605150-3"/>
    </source>
</evidence>
<keyword evidence="13" id="KW-1185">Reference proteome</keyword>
<protein>
    <recommendedName>
        <fullName evidence="14">Glycosyltransferase 2-like domain-containing protein</fullName>
    </recommendedName>
</protein>
<evidence type="ECO:0000313" key="12">
    <source>
        <dbReference type="EMBL" id="KAE8075662.1"/>
    </source>
</evidence>
<dbReference type="Pfam" id="PF03552">
    <property type="entry name" value="Cellulose_synt"/>
    <property type="match status" value="2"/>
</dbReference>
<accession>A0A5N6R9R4</accession>
<keyword evidence="4 11" id="KW-0812">Transmembrane</keyword>
<evidence type="ECO:0000313" key="13">
    <source>
        <dbReference type="Proteomes" id="UP000327013"/>
    </source>
</evidence>
<feature type="transmembrane region" description="Helical" evidence="11">
    <location>
        <begin position="722"/>
        <end position="741"/>
    </location>
</feature>
<dbReference type="InterPro" id="IPR029044">
    <property type="entry name" value="Nucleotide-diphossugar_trans"/>
</dbReference>
<sequence>MADLNSLPLYERIQRKNGVKRAVEIIILFLLLSLLIYRLLFLKEHGLTWLLALLCESWFTFNWVLIINSKWNPVEYKTYPDNLVQRAIELPSVDMFVTTADPVLEPPIITINTVISLLAVDYPAQKLACYVSDDGCSLLTYYSLSEALKFAKLWVPFCKKYDIQVRAPFRYFSNDSLTSSTNRSNWEFHQEWKRMKDEYELLCHKIEDAAQKSRPCEFTGEFAEFSNVERKNHPTIIKVMWENKEGLVDGVPHLVYISREKQHKHPHNSKAGAMNVLTRVSGLMTNAPYMLNVDCDMFVNNPKVVVHAMCPLLDSNSEKEIAFAQFPQVFYDGLKDDPYGNQYVVLCEYTMHGISGIQGSLYGGTGCFHRRKIIYGLSPSHTVDLIDGKLAEDTLPEFGSSKELIKSAVLALKGNTNPSNCLWTYIRAAYQIASCEYEYGTSWGTKLGWRYGSAAEDTDTGLMIHTRGWRSIFCTLDPPAFLGCSPSGGPTVMTQQKRWATGLLEILFSKNCPIFGTLFGKLRLRQSLVYLWLIFWGLRPVPELCYAALPAYCIITDSFFLPKVHEPAFSLLVALFVIYNLYTLSEYLKTGQSIRAWWNNQRMLRITAMNGWFFGFLSVMLKFLRISETVFEVTKKDQSNDASKDDDDAGRFTFDDSPIFVPGTTILLLHLTALVVSLLKLQPLAHGGGHGAGLAEVLCSVLWLLCYWPFLKGLFGKGKHGIPMSTICKSAALALLLLHLCRKITALFAGGMGWNGARIGTVAGSVPD</sequence>
<feature type="transmembrane region" description="Helical" evidence="11">
    <location>
        <begin position="659"/>
        <end position="679"/>
    </location>
</feature>
<feature type="transmembrane region" description="Helical" evidence="11">
    <location>
        <begin position="569"/>
        <end position="588"/>
    </location>
</feature>
<feature type="active site" evidence="8">
    <location>
        <position position="457"/>
    </location>
</feature>
<dbReference type="PANTHER" id="PTHR13301">
    <property type="entry name" value="X-BOX TRANSCRIPTION FACTOR-RELATED"/>
    <property type="match status" value="1"/>
</dbReference>
<evidence type="ECO:0000256" key="7">
    <source>
        <dbReference type="ARBA" id="ARBA00023316"/>
    </source>
</evidence>
<dbReference type="AlphaFoldDB" id="A0A5N6R9R4"/>
<dbReference type="Gene3D" id="3.90.550.10">
    <property type="entry name" value="Spore Coat Polysaccharide Biosynthesis Protein SpsA, Chain A"/>
    <property type="match status" value="1"/>
</dbReference>
<evidence type="ECO:0000256" key="8">
    <source>
        <dbReference type="PIRSR" id="PIRSR605150-1"/>
    </source>
</evidence>
<dbReference type="GO" id="GO:0012505">
    <property type="term" value="C:endomembrane system"/>
    <property type="evidence" value="ECO:0007669"/>
    <property type="project" value="UniProtKB-SubCell"/>
</dbReference>
<evidence type="ECO:0000256" key="11">
    <source>
        <dbReference type="SAM" id="Phobius"/>
    </source>
</evidence>
<feature type="transmembrane region" description="Helical" evidence="11">
    <location>
        <begin position="47"/>
        <end position="67"/>
    </location>
</feature>